<keyword evidence="1" id="KW-1133">Transmembrane helix</keyword>
<organism evidence="2">
    <name type="scientific">marine sediment metagenome</name>
    <dbReference type="NCBI Taxonomy" id="412755"/>
    <lineage>
        <taxon>unclassified sequences</taxon>
        <taxon>metagenomes</taxon>
        <taxon>ecological metagenomes</taxon>
    </lineage>
</organism>
<keyword evidence="1" id="KW-0812">Transmembrane</keyword>
<dbReference type="InterPro" id="IPR036259">
    <property type="entry name" value="MFS_trans_sf"/>
</dbReference>
<dbReference type="EMBL" id="LAZR01000024">
    <property type="protein sequence ID" value="KKO04014.1"/>
    <property type="molecule type" value="Genomic_DNA"/>
</dbReference>
<feature type="transmembrane region" description="Helical" evidence="1">
    <location>
        <begin position="39"/>
        <end position="64"/>
    </location>
</feature>
<sequence length="80" mass="9421">MINQFGLTIFSLLAIWLTQEKRIERRRWASVFGLISQPFWFWAAISSQQWGILLLSLLYTAVWAKGFYTHWIAKQEATNA</sequence>
<evidence type="ECO:0000313" key="2">
    <source>
        <dbReference type="EMBL" id="KKO04014.1"/>
    </source>
</evidence>
<accession>A0A0F9YHU6</accession>
<dbReference type="SUPFAM" id="SSF103473">
    <property type="entry name" value="MFS general substrate transporter"/>
    <property type="match status" value="1"/>
</dbReference>
<name>A0A0F9YHU6_9ZZZZ</name>
<dbReference type="AlphaFoldDB" id="A0A0F9YHU6"/>
<gene>
    <name evidence="2" type="ORF">LCGC14_0089080</name>
</gene>
<protein>
    <submittedName>
        <fullName evidence="2">Uncharacterized protein</fullName>
    </submittedName>
</protein>
<keyword evidence="1" id="KW-0472">Membrane</keyword>
<comment type="caution">
    <text evidence="2">The sequence shown here is derived from an EMBL/GenBank/DDBJ whole genome shotgun (WGS) entry which is preliminary data.</text>
</comment>
<evidence type="ECO:0000256" key="1">
    <source>
        <dbReference type="SAM" id="Phobius"/>
    </source>
</evidence>
<reference evidence="2" key="1">
    <citation type="journal article" date="2015" name="Nature">
        <title>Complex archaea that bridge the gap between prokaryotes and eukaryotes.</title>
        <authorList>
            <person name="Spang A."/>
            <person name="Saw J.H."/>
            <person name="Jorgensen S.L."/>
            <person name="Zaremba-Niedzwiedzka K."/>
            <person name="Martijn J."/>
            <person name="Lind A.E."/>
            <person name="van Eijk R."/>
            <person name="Schleper C."/>
            <person name="Guy L."/>
            <person name="Ettema T.J."/>
        </authorList>
    </citation>
    <scope>NUCLEOTIDE SEQUENCE</scope>
</reference>
<proteinExistence type="predicted"/>